<proteinExistence type="predicted"/>
<dbReference type="Proteomes" id="UP000095039">
    <property type="component" value="Unassembled WGS sequence"/>
</dbReference>
<protein>
    <submittedName>
        <fullName evidence="1">Uncharacterized protein</fullName>
    </submittedName>
</protein>
<dbReference type="EMBL" id="AJWN02000068">
    <property type="protein sequence ID" value="OEE60203.1"/>
    <property type="molecule type" value="Genomic_DNA"/>
</dbReference>
<reference evidence="1 2" key="1">
    <citation type="journal article" date="2012" name="Science">
        <title>Ecological populations of bacteria act as socially cohesive units of antibiotic production and resistance.</title>
        <authorList>
            <person name="Cordero O.X."/>
            <person name="Wildschutte H."/>
            <person name="Kirkup B."/>
            <person name="Proehl S."/>
            <person name="Ngo L."/>
            <person name="Hussain F."/>
            <person name="Le Roux F."/>
            <person name="Mincer T."/>
            <person name="Polz M.F."/>
        </authorList>
    </citation>
    <scope>NUCLEOTIDE SEQUENCE [LARGE SCALE GENOMIC DNA]</scope>
    <source>
        <strain evidence="1 2">FF-454</strain>
    </source>
</reference>
<gene>
    <name evidence="1" type="ORF">A1OK_12015</name>
</gene>
<evidence type="ECO:0000313" key="2">
    <source>
        <dbReference type="Proteomes" id="UP000095039"/>
    </source>
</evidence>
<organism evidence="1 2">
    <name type="scientific">Enterovibrio norvegicus FF-454</name>
    <dbReference type="NCBI Taxonomy" id="1185651"/>
    <lineage>
        <taxon>Bacteria</taxon>
        <taxon>Pseudomonadati</taxon>
        <taxon>Pseudomonadota</taxon>
        <taxon>Gammaproteobacteria</taxon>
        <taxon>Vibrionales</taxon>
        <taxon>Vibrionaceae</taxon>
        <taxon>Enterovibrio</taxon>
    </lineage>
</organism>
<dbReference type="AlphaFoldDB" id="A0A1E5C3W1"/>
<evidence type="ECO:0000313" key="1">
    <source>
        <dbReference type="EMBL" id="OEE60203.1"/>
    </source>
</evidence>
<accession>A0A1E5C3W1</accession>
<comment type="caution">
    <text evidence="1">The sequence shown here is derived from an EMBL/GenBank/DDBJ whole genome shotgun (WGS) entry which is preliminary data.</text>
</comment>
<name>A0A1E5C3W1_9GAMM</name>
<keyword evidence="2" id="KW-1185">Reference proteome</keyword>
<sequence length="59" mass="6737">MEDEVLQLALSTHDRLGDIKKIVAEIRNSVVPISKRLTTQKGELLDIIYYYEGSNRTVC</sequence>